<sequence length="321" mass="35614">MSYKRSVLVTGGTSGLGYYAALRLAKKHPDWLVVIASRTDNSQASASINNTTKQSNTLFLPLNLASLADTRTFVQEWKSRDFPAVQILLLNAALQTPGPVTRTGDGIETTFAIAHVGHALLFHLLFSYLAPRARIVITSSGTHDPAKTKGVPPPEYISAEELAHATSPSASEPGRKRYANSKLANVLWMYALNRRINKISPDKRPSVSAFDPGLMPGTGLARDAGPFFRWIWHTALPRMLPLLRCLVDPNIHTAEESGNNLAWVADEASDEEVSGFYFEGKTKIKSSVTSYEEEKQEDLWSWTTKRVSIDEEEKKRFDQLI</sequence>
<reference evidence="5" key="1">
    <citation type="journal article" date="2014" name="Genome Announc.">
        <title>Draft genome sequence of the formaldehyde-resistant fungus Byssochlamys spectabilis No. 5 (anamorph Paecilomyces variotii No. 5) (NBRC109023).</title>
        <authorList>
            <person name="Oka T."/>
            <person name="Ekino K."/>
            <person name="Fukuda K."/>
            <person name="Nomura Y."/>
        </authorList>
    </citation>
    <scope>NUCLEOTIDE SEQUENCE [LARGE SCALE GENOMIC DNA]</scope>
    <source>
        <strain evidence="5">No. 5 / NBRC 109023</strain>
    </source>
</reference>
<dbReference type="HOGENOM" id="CLU_010194_44_3_1"/>
<dbReference type="GO" id="GO:0016491">
    <property type="term" value="F:oxidoreductase activity"/>
    <property type="evidence" value="ECO:0007669"/>
    <property type="project" value="UniProtKB-KW"/>
</dbReference>
<dbReference type="SUPFAM" id="SSF51735">
    <property type="entry name" value="NAD(P)-binding Rossmann-fold domains"/>
    <property type="match status" value="1"/>
</dbReference>
<dbReference type="eggNOG" id="KOG1208">
    <property type="taxonomic scope" value="Eukaryota"/>
</dbReference>
<evidence type="ECO:0000256" key="3">
    <source>
        <dbReference type="ARBA" id="ARBA00023002"/>
    </source>
</evidence>
<dbReference type="InterPro" id="IPR002347">
    <property type="entry name" value="SDR_fam"/>
</dbReference>
<dbReference type="Gene3D" id="3.40.50.720">
    <property type="entry name" value="NAD(P)-binding Rossmann-like Domain"/>
    <property type="match status" value="1"/>
</dbReference>
<proteinExistence type="inferred from homology"/>
<dbReference type="Pfam" id="PF00106">
    <property type="entry name" value="adh_short"/>
    <property type="match status" value="1"/>
</dbReference>
<gene>
    <name evidence="4" type="ORF">PVAR5_8962</name>
</gene>
<name>V5G6W9_BYSSN</name>
<comment type="similarity">
    <text evidence="1">Belongs to the short-chain dehydrogenases/reductases (SDR) family.</text>
</comment>
<keyword evidence="3" id="KW-0560">Oxidoreductase</keyword>
<accession>V5G6W9</accession>
<keyword evidence="2" id="KW-0521">NADP</keyword>
<comment type="caution">
    <text evidence="4">The sequence shown here is derived from an EMBL/GenBank/DDBJ whole genome shotgun (WGS) entry which is preliminary data.</text>
</comment>
<dbReference type="InterPro" id="IPR036291">
    <property type="entry name" value="NAD(P)-bd_dom_sf"/>
</dbReference>
<dbReference type="Proteomes" id="UP000018001">
    <property type="component" value="Unassembled WGS sequence"/>
</dbReference>
<keyword evidence="5" id="KW-1185">Reference proteome</keyword>
<evidence type="ECO:0000256" key="2">
    <source>
        <dbReference type="ARBA" id="ARBA00022857"/>
    </source>
</evidence>
<dbReference type="PANTHER" id="PTHR24320:SF152">
    <property type="entry name" value="SHORT-CHAIN DEHYDROGENASE_REDUCTASE FAMILY PROTEIN"/>
    <property type="match status" value="1"/>
</dbReference>
<protein>
    <submittedName>
        <fullName evidence="4">Short-chain dehydrogenase</fullName>
    </submittedName>
</protein>
<dbReference type="OrthoDB" id="542013at2759"/>
<dbReference type="PANTHER" id="PTHR24320">
    <property type="entry name" value="RETINOL DEHYDROGENASE"/>
    <property type="match status" value="1"/>
</dbReference>
<evidence type="ECO:0000313" key="4">
    <source>
        <dbReference type="EMBL" id="GAE00224.1"/>
    </source>
</evidence>
<evidence type="ECO:0000313" key="5">
    <source>
        <dbReference type="Proteomes" id="UP000018001"/>
    </source>
</evidence>
<dbReference type="EMBL" id="BAUL01000394">
    <property type="protein sequence ID" value="GAE00224.1"/>
    <property type="molecule type" value="Genomic_DNA"/>
</dbReference>
<evidence type="ECO:0000256" key="1">
    <source>
        <dbReference type="ARBA" id="ARBA00006484"/>
    </source>
</evidence>
<dbReference type="AlphaFoldDB" id="V5G6W9"/>
<organism evidence="4 5">
    <name type="scientific">Byssochlamys spectabilis (strain No. 5 / NBRC 109023)</name>
    <name type="common">Paecilomyces variotii</name>
    <dbReference type="NCBI Taxonomy" id="1356009"/>
    <lineage>
        <taxon>Eukaryota</taxon>
        <taxon>Fungi</taxon>
        <taxon>Dikarya</taxon>
        <taxon>Ascomycota</taxon>
        <taxon>Pezizomycotina</taxon>
        <taxon>Eurotiomycetes</taxon>
        <taxon>Eurotiomycetidae</taxon>
        <taxon>Eurotiales</taxon>
        <taxon>Thermoascaceae</taxon>
        <taxon>Paecilomyces</taxon>
    </lineage>
</organism>
<dbReference type="InParanoid" id="V5G6W9"/>